<name>A0AAP0QDK1_9ROSI</name>
<accession>A0AAP0QDK1</accession>
<protein>
    <submittedName>
        <fullName evidence="1">Uncharacterized protein</fullName>
    </submittedName>
</protein>
<reference evidence="1 2" key="1">
    <citation type="submission" date="2024-05" db="EMBL/GenBank/DDBJ databases">
        <title>Haplotype-resolved chromosome-level genome assembly of Huyou (Citrus changshanensis).</title>
        <authorList>
            <person name="Miao C."/>
            <person name="Chen W."/>
            <person name="Wu Y."/>
            <person name="Wang L."/>
            <person name="Zhao S."/>
            <person name="Grierson D."/>
            <person name="Xu C."/>
            <person name="Chen K."/>
        </authorList>
    </citation>
    <scope>NUCLEOTIDE SEQUENCE [LARGE SCALE GENOMIC DNA]</scope>
    <source>
        <strain evidence="1">01-14</strain>
        <tissue evidence="1">Leaf</tissue>
    </source>
</reference>
<dbReference type="Proteomes" id="UP001428341">
    <property type="component" value="Unassembled WGS sequence"/>
</dbReference>
<dbReference type="EMBL" id="JBCGBO010000024">
    <property type="protein sequence ID" value="KAK9182285.1"/>
    <property type="molecule type" value="Genomic_DNA"/>
</dbReference>
<dbReference type="PANTHER" id="PTHR33484">
    <property type="entry name" value="BNAC07G33360D PROTEIN"/>
    <property type="match status" value="1"/>
</dbReference>
<comment type="caution">
    <text evidence="1">The sequence shown here is derived from an EMBL/GenBank/DDBJ whole genome shotgun (WGS) entry which is preliminary data.</text>
</comment>
<dbReference type="AlphaFoldDB" id="A0AAP0QDK1"/>
<evidence type="ECO:0000313" key="1">
    <source>
        <dbReference type="EMBL" id="KAK9182285.1"/>
    </source>
</evidence>
<sequence length="95" mass="10952">MVAPPKHRKDKVVDVGLEGFALLDEFYGRPKKSGGRLPINQAYDHHQIHHQFNNYSQYRDPQVITIGEPVINSNQMAQFYSGMGIVDYRLKIPIR</sequence>
<gene>
    <name evidence="1" type="ORF">WN944_025428</name>
</gene>
<keyword evidence="2" id="KW-1185">Reference proteome</keyword>
<organism evidence="1 2">
    <name type="scientific">Citrus x changshan-huyou</name>
    <dbReference type="NCBI Taxonomy" id="2935761"/>
    <lineage>
        <taxon>Eukaryota</taxon>
        <taxon>Viridiplantae</taxon>
        <taxon>Streptophyta</taxon>
        <taxon>Embryophyta</taxon>
        <taxon>Tracheophyta</taxon>
        <taxon>Spermatophyta</taxon>
        <taxon>Magnoliopsida</taxon>
        <taxon>eudicotyledons</taxon>
        <taxon>Gunneridae</taxon>
        <taxon>Pentapetalae</taxon>
        <taxon>rosids</taxon>
        <taxon>malvids</taxon>
        <taxon>Sapindales</taxon>
        <taxon>Rutaceae</taxon>
        <taxon>Aurantioideae</taxon>
        <taxon>Citrus</taxon>
    </lineage>
</organism>
<dbReference type="PANTHER" id="PTHR33484:SF12">
    <property type="entry name" value="AP2_ERF DOMAIN-CONTAINING PROTEIN"/>
    <property type="match status" value="1"/>
</dbReference>
<evidence type="ECO:0000313" key="2">
    <source>
        <dbReference type="Proteomes" id="UP001428341"/>
    </source>
</evidence>
<proteinExistence type="predicted"/>